<name>A0ABW9W6Y2_9BURK</name>
<gene>
    <name evidence="2" type="ORF">GTP69_25350</name>
</gene>
<proteinExistence type="predicted"/>
<dbReference type="RefSeq" id="WP_161057480.1">
    <property type="nucleotide sequence ID" value="NZ_WWCT01000026.1"/>
</dbReference>
<keyword evidence="1" id="KW-0732">Signal</keyword>
<organism evidence="2 3">
    <name type="scientific">Duganella levis</name>
    <dbReference type="NCBI Taxonomy" id="2692169"/>
    <lineage>
        <taxon>Bacteria</taxon>
        <taxon>Pseudomonadati</taxon>
        <taxon>Pseudomonadota</taxon>
        <taxon>Betaproteobacteria</taxon>
        <taxon>Burkholderiales</taxon>
        <taxon>Oxalobacteraceae</taxon>
        <taxon>Telluria group</taxon>
        <taxon>Duganella</taxon>
    </lineage>
</organism>
<feature type="chain" id="PRO_5046324684" evidence="1">
    <location>
        <begin position="28"/>
        <end position="357"/>
    </location>
</feature>
<reference evidence="2 3" key="1">
    <citation type="submission" date="2019-12" db="EMBL/GenBank/DDBJ databases">
        <title>Novel species isolated from a subtropical stream in China.</title>
        <authorList>
            <person name="Lu H."/>
        </authorList>
    </citation>
    <scope>NUCLEOTIDE SEQUENCE [LARGE SCALE GENOMIC DNA]</scope>
    <source>
        <strain evidence="2 3">CY42W</strain>
    </source>
</reference>
<evidence type="ECO:0000313" key="3">
    <source>
        <dbReference type="Proteomes" id="UP000642144"/>
    </source>
</evidence>
<evidence type="ECO:0000313" key="2">
    <source>
        <dbReference type="EMBL" id="MYN29736.1"/>
    </source>
</evidence>
<accession>A0ABW9W6Y2</accession>
<protein>
    <submittedName>
        <fullName evidence="2">Uncharacterized protein</fullName>
    </submittedName>
</protein>
<dbReference type="EMBL" id="WWCT01000026">
    <property type="protein sequence ID" value="MYN29736.1"/>
    <property type="molecule type" value="Genomic_DNA"/>
</dbReference>
<dbReference type="Proteomes" id="UP000642144">
    <property type="component" value="Unassembled WGS sequence"/>
</dbReference>
<keyword evidence="3" id="KW-1185">Reference proteome</keyword>
<feature type="signal peptide" evidence="1">
    <location>
        <begin position="1"/>
        <end position="27"/>
    </location>
</feature>
<comment type="caution">
    <text evidence="2">The sequence shown here is derived from an EMBL/GenBank/DDBJ whole genome shotgun (WGS) entry which is preliminary data.</text>
</comment>
<evidence type="ECO:0000256" key="1">
    <source>
        <dbReference type="SAM" id="SignalP"/>
    </source>
</evidence>
<sequence>MLHTLKNASLTGAFFLLLVLFVPAARADECLDRTWAGTIGDIPVTLEFSVEDQAHYQGRYHYRDNLADLYLEQDKESGLWREYDAKGTQTGQLALTCEDGNKLSGVWRTAAGDKPQPLVAVPGSSDSEQRIRNLKLQFSAPVAIGANTYRKVTAPGIKDFYSVTLQGDSAGIQALNKKLREYAVSNLSEIVECAAYGIMRNGPGNAWENTITTSVSVWNADLVVLNRSFDGECGGAHGNSWFGEEAYSTQTGGLEDMRGWFKDKSDWPIGRYYDEGPQARSLPALVWRAYGRMSDDCNELVSIDEVWPTAQGLVFRVSANAYANRNCEDQVPMAWKALTPFLSRLGIQRMKGLQGHK</sequence>